<feature type="domain" description="Malectin-like" evidence="2">
    <location>
        <begin position="20"/>
        <end position="132"/>
    </location>
</feature>
<comment type="subcellular location">
    <subcellularLocation>
        <location evidence="1">Membrane</location>
        <topology evidence="1">Single-pass membrane protein</topology>
    </subcellularLocation>
</comment>
<evidence type="ECO:0000313" key="4">
    <source>
        <dbReference type="Proteomes" id="UP001415857"/>
    </source>
</evidence>
<dbReference type="AlphaFoldDB" id="A0AAP0X023"/>
<dbReference type="Proteomes" id="UP001415857">
    <property type="component" value="Unassembled WGS sequence"/>
</dbReference>
<accession>A0AAP0X023</accession>
<reference evidence="3 4" key="1">
    <citation type="journal article" date="2024" name="Plant J.">
        <title>Genome sequences and population genomics reveal climatic adaptation and genomic divergence between two closely related sweetgum species.</title>
        <authorList>
            <person name="Xu W.Q."/>
            <person name="Ren C.Q."/>
            <person name="Zhang X.Y."/>
            <person name="Comes H.P."/>
            <person name="Liu X.H."/>
            <person name="Li Y.G."/>
            <person name="Kettle C.J."/>
            <person name="Jalonen R."/>
            <person name="Gaisberger H."/>
            <person name="Ma Y.Z."/>
            <person name="Qiu Y.X."/>
        </authorList>
    </citation>
    <scope>NUCLEOTIDE SEQUENCE [LARGE SCALE GENOMIC DNA]</scope>
    <source>
        <strain evidence="3">Hangzhou</strain>
    </source>
</reference>
<sequence length="138" mass="14920">MPGYLNLASSDPYCVGGEYGNRAPESVMRAAIAPPNASPSILVPVDFATSTPQSAYFVFYFLDFNASWKSNETRKFEMRIDGVLRHVVDITGDRSAHVVTCYPVPVMGTVNVTISPASGSVLPPINAMEVFTATELLE</sequence>
<keyword evidence="4" id="KW-1185">Reference proteome</keyword>
<gene>
    <name evidence="3" type="ORF">L1049_011773</name>
</gene>
<evidence type="ECO:0000259" key="2">
    <source>
        <dbReference type="Pfam" id="PF12819"/>
    </source>
</evidence>
<dbReference type="EMBL" id="JBBPBK010000006">
    <property type="protein sequence ID" value="KAK9283526.1"/>
    <property type="molecule type" value="Genomic_DNA"/>
</dbReference>
<organism evidence="3 4">
    <name type="scientific">Liquidambar formosana</name>
    <name type="common">Formosan gum</name>
    <dbReference type="NCBI Taxonomy" id="63359"/>
    <lineage>
        <taxon>Eukaryota</taxon>
        <taxon>Viridiplantae</taxon>
        <taxon>Streptophyta</taxon>
        <taxon>Embryophyta</taxon>
        <taxon>Tracheophyta</taxon>
        <taxon>Spermatophyta</taxon>
        <taxon>Magnoliopsida</taxon>
        <taxon>eudicotyledons</taxon>
        <taxon>Gunneridae</taxon>
        <taxon>Pentapetalae</taxon>
        <taxon>Saxifragales</taxon>
        <taxon>Altingiaceae</taxon>
        <taxon>Liquidambar</taxon>
    </lineage>
</organism>
<dbReference type="InterPro" id="IPR024788">
    <property type="entry name" value="Malectin-like_Carb-bd_dom"/>
</dbReference>
<dbReference type="GO" id="GO:0016020">
    <property type="term" value="C:membrane"/>
    <property type="evidence" value="ECO:0007669"/>
    <property type="project" value="UniProtKB-SubCell"/>
</dbReference>
<name>A0AAP0X023_LIQFO</name>
<dbReference type="Pfam" id="PF12819">
    <property type="entry name" value="Malectin_like"/>
    <property type="match status" value="1"/>
</dbReference>
<comment type="caution">
    <text evidence="3">The sequence shown here is derived from an EMBL/GenBank/DDBJ whole genome shotgun (WGS) entry which is preliminary data.</text>
</comment>
<protein>
    <recommendedName>
        <fullName evidence="2">Malectin-like domain-containing protein</fullName>
    </recommendedName>
</protein>
<evidence type="ECO:0000256" key="1">
    <source>
        <dbReference type="ARBA" id="ARBA00004167"/>
    </source>
</evidence>
<proteinExistence type="predicted"/>
<evidence type="ECO:0000313" key="3">
    <source>
        <dbReference type="EMBL" id="KAK9283526.1"/>
    </source>
</evidence>